<evidence type="ECO:0000256" key="1">
    <source>
        <dbReference type="ARBA" id="ARBA00011046"/>
    </source>
</evidence>
<dbReference type="Proteomes" id="UP000675047">
    <property type="component" value="Unassembled WGS sequence"/>
</dbReference>
<dbReference type="InterPro" id="IPR036390">
    <property type="entry name" value="WH_DNA-bd_sf"/>
</dbReference>
<dbReference type="RefSeq" id="WP_210665109.1">
    <property type="nucleotide sequence ID" value="NZ_JAGFBV010000003.1"/>
</dbReference>
<keyword evidence="4" id="KW-0804">Transcription</keyword>
<evidence type="ECO:0000256" key="4">
    <source>
        <dbReference type="ARBA" id="ARBA00023163"/>
    </source>
</evidence>
<dbReference type="Gene3D" id="1.10.10.10">
    <property type="entry name" value="Winged helix-like DNA-binding domain superfamily/Winged helix DNA-binding domain"/>
    <property type="match status" value="1"/>
</dbReference>
<keyword evidence="6" id="KW-1185">Reference proteome</keyword>
<evidence type="ECO:0000313" key="6">
    <source>
        <dbReference type="Proteomes" id="UP000675047"/>
    </source>
</evidence>
<comment type="caution">
    <text evidence="5">The sequence shown here is derived from an EMBL/GenBank/DDBJ whole genome shotgun (WGS) entry which is preliminary data.</text>
</comment>
<gene>
    <name evidence="5" type="ORF">J3495_03120</name>
</gene>
<dbReference type="InterPro" id="IPR036388">
    <property type="entry name" value="WH-like_DNA-bd_sf"/>
</dbReference>
<comment type="similarity">
    <text evidence="1">Belongs to the BlaI transcriptional regulatory family.</text>
</comment>
<name>A0A941B242_9FLAO</name>
<proteinExistence type="inferred from homology"/>
<reference evidence="5 6" key="1">
    <citation type="submission" date="2021-03" db="EMBL/GenBank/DDBJ databases">
        <title>Flavobacterium Flabelliformis Sp. Nov. And Flavobacterium Geliluteum Sp. Nov., Two Novel Multidrug Resistant Psychrophilic Species Isolated From Antarctica.</title>
        <authorList>
            <person name="Kralova S."/>
            <person name="Busse H.J."/>
            <person name="Bezdicek M."/>
            <person name="Nykrynova M."/>
            <person name="Kroupova E."/>
            <person name="Krsek D."/>
            <person name="Sedlacek I."/>
        </authorList>
    </citation>
    <scope>NUCLEOTIDE SEQUENCE [LARGE SCALE GENOMIC DNA]</scope>
    <source>
        <strain evidence="5 6">P7388</strain>
    </source>
</reference>
<keyword evidence="2" id="KW-0805">Transcription regulation</keyword>
<keyword evidence="3" id="KW-0238">DNA-binding</keyword>
<evidence type="ECO:0000256" key="2">
    <source>
        <dbReference type="ARBA" id="ARBA00023015"/>
    </source>
</evidence>
<dbReference type="PIRSF" id="PIRSF019455">
    <property type="entry name" value="CopR_AtkY"/>
    <property type="match status" value="1"/>
</dbReference>
<dbReference type="Pfam" id="PF03965">
    <property type="entry name" value="Penicillinase_R"/>
    <property type="match status" value="1"/>
</dbReference>
<accession>A0A941B242</accession>
<evidence type="ECO:0000313" key="5">
    <source>
        <dbReference type="EMBL" id="MBP4137068.1"/>
    </source>
</evidence>
<organism evidence="5 6">
    <name type="scientific">Flavobacterium geliluteum</name>
    <dbReference type="NCBI Taxonomy" id="2816120"/>
    <lineage>
        <taxon>Bacteria</taxon>
        <taxon>Pseudomonadati</taxon>
        <taxon>Bacteroidota</taxon>
        <taxon>Flavobacteriia</taxon>
        <taxon>Flavobacteriales</taxon>
        <taxon>Flavobacteriaceae</taxon>
        <taxon>Flavobacterium</taxon>
    </lineage>
</organism>
<dbReference type="AlphaFoldDB" id="A0A941B242"/>
<sequence>MESKKVEPTKSEIEILSILWKHGASSVRFVNDKLNEEEERVVKYTTTLKLMQIMKEKGILYRDESNIKHLYHVVEDQEKTKTFLLETFLSKIFDGSVENLVMQLVGNKKTSKEELLKIKNIIDKMN</sequence>
<dbReference type="GO" id="GO:0003677">
    <property type="term" value="F:DNA binding"/>
    <property type="evidence" value="ECO:0007669"/>
    <property type="project" value="UniProtKB-KW"/>
</dbReference>
<dbReference type="GO" id="GO:0045892">
    <property type="term" value="P:negative regulation of DNA-templated transcription"/>
    <property type="evidence" value="ECO:0007669"/>
    <property type="project" value="InterPro"/>
</dbReference>
<dbReference type="EMBL" id="JAGFBV010000003">
    <property type="protein sequence ID" value="MBP4137068.1"/>
    <property type="molecule type" value="Genomic_DNA"/>
</dbReference>
<dbReference type="Gene3D" id="1.10.4040.10">
    <property type="entry name" value="Penicillinase repressor domain"/>
    <property type="match status" value="1"/>
</dbReference>
<protein>
    <submittedName>
        <fullName evidence="5">BlaI/MecI/CopY family transcriptional regulator</fullName>
    </submittedName>
</protein>
<dbReference type="InterPro" id="IPR005650">
    <property type="entry name" value="BlaI_family"/>
</dbReference>
<dbReference type="SUPFAM" id="SSF46785">
    <property type="entry name" value="Winged helix' DNA-binding domain"/>
    <property type="match status" value="1"/>
</dbReference>
<evidence type="ECO:0000256" key="3">
    <source>
        <dbReference type="ARBA" id="ARBA00023125"/>
    </source>
</evidence>